<evidence type="ECO:0000313" key="3">
    <source>
        <dbReference type="Proteomes" id="UP000010824"/>
    </source>
</evidence>
<dbReference type="AlphaFoldDB" id="L0HJ74"/>
<name>L0HJ74_METFS</name>
<protein>
    <submittedName>
        <fullName evidence="2">Uncharacterized protein</fullName>
    </submittedName>
</protein>
<reference evidence="2 3" key="2">
    <citation type="journal article" date="2014" name="Genome Announc.">
        <title>Complete Genome Sequence of Methanoregula formicica SMSPT, a Mesophilic Hydrogenotrophic Methanogen Isolated from a Methanogenic Upflow Anaerobic Sludge Blanket Reactor.</title>
        <authorList>
            <person name="Yamamoto K."/>
            <person name="Tamaki H."/>
            <person name="Cadillo-Quiroz H."/>
            <person name="Imachi H."/>
            <person name="Kyrpides N."/>
            <person name="Woyke T."/>
            <person name="Goodwin L."/>
            <person name="Zinder S.H."/>
            <person name="Kamagata Y."/>
            <person name="Liu W.T."/>
        </authorList>
    </citation>
    <scope>NUCLEOTIDE SEQUENCE [LARGE SCALE GENOMIC DNA]</scope>
    <source>
        <strain evidence="3">DSM 22288 / NBRC 105244 / SMSP</strain>
    </source>
</reference>
<dbReference type="RefSeq" id="WP_015286320.1">
    <property type="nucleotide sequence ID" value="NC_019943.1"/>
</dbReference>
<evidence type="ECO:0000256" key="1">
    <source>
        <dbReference type="SAM" id="Phobius"/>
    </source>
</evidence>
<gene>
    <name evidence="2" type="ordered locus">Metfor_2354</name>
</gene>
<reference evidence="3" key="1">
    <citation type="submission" date="2011-12" db="EMBL/GenBank/DDBJ databases">
        <title>Complete sequence of Methanoregula formicicum SMSP.</title>
        <authorList>
            <person name="Lucas S."/>
            <person name="Han J."/>
            <person name="Lapidus A."/>
            <person name="Cheng J.-F."/>
            <person name="Goodwin L."/>
            <person name="Pitluck S."/>
            <person name="Peters L."/>
            <person name="Ovchinnikova G."/>
            <person name="Teshima H."/>
            <person name="Detter J.C."/>
            <person name="Han C."/>
            <person name="Tapia R."/>
            <person name="Land M."/>
            <person name="Hauser L."/>
            <person name="Kyrpides N."/>
            <person name="Ivanova N."/>
            <person name="Pagani I."/>
            <person name="Imachi H."/>
            <person name="Tamaki H."/>
            <person name="Sekiguchi Y."/>
            <person name="Kamagata Y."/>
            <person name="Cadillo-Quiroz H."/>
            <person name="Zinder S."/>
            <person name="Liu W.-T."/>
            <person name="Woyke T."/>
        </authorList>
    </citation>
    <scope>NUCLEOTIDE SEQUENCE [LARGE SCALE GENOMIC DNA]</scope>
    <source>
        <strain evidence="3">DSM 22288 / NBRC 105244 / SMSP</strain>
    </source>
</reference>
<keyword evidence="1" id="KW-1133">Transmembrane helix</keyword>
<proteinExistence type="predicted"/>
<dbReference type="KEGG" id="mfo:Metfor_2354"/>
<evidence type="ECO:0000313" key="2">
    <source>
        <dbReference type="EMBL" id="AGB03358.1"/>
    </source>
</evidence>
<dbReference type="HOGENOM" id="CLU_2748166_0_0_2"/>
<dbReference type="InParanoid" id="L0HJ74"/>
<keyword evidence="1" id="KW-0472">Membrane</keyword>
<keyword evidence="3" id="KW-1185">Reference proteome</keyword>
<dbReference type="EMBL" id="CP003167">
    <property type="protein sequence ID" value="AGB03358.1"/>
    <property type="molecule type" value="Genomic_DNA"/>
</dbReference>
<keyword evidence="1" id="KW-0812">Transmembrane</keyword>
<organism evidence="2 3">
    <name type="scientific">Methanoregula formicica (strain DSM 22288 / NBRC 105244 / SMSP)</name>
    <dbReference type="NCBI Taxonomy" id="593750"/>
    <lineage>
        <taxon>Archaea</taxon>
        <taxon>Methanobacteriati</taxon>
        <taxon>Methanobacteriota</taxon>
        <taxon>Stenosarchaea group</taxon>
        <taxon>Methanomicrobia</taxon>
        <taxon>Methanomicrobiales</taxon>
        <taxon>Methanoregulaceae</taxon>
        <taxon>Methanoregula</taxon>
    </lineage>
</organism>
<dbReference type="GeneID" id="14309746"/>
<sequence precursor="true">MKRNEMILLFVLGCIVSIIGFFLAQYLLTLIIIALILCAFLYSDFKEWRESNKSDLKKIENRVEALERKQ</sequence>
<feature type="transmembrane region" description="Helical" evidence="1">
    <location>
        <begin position="7"/>
        <end position="24"/>
    </location>
</feature>
<dbReference type="Proteomes" id="UP000010824">
    <property type="component" value="Chromosome"/>
</dbReference>
<accession>L0HJ74</accession>